<protein>
    <submittedName>
        <fullName evidence="2">Uncharacterized protein</fullName>
    </submittedName>
</protein>
<evidence type="ECO:0000256" key="1">
    <source>
        <dbReference type="SAM" id="MobiDB-lite"/>
    </source>
</evidence>
<keyword evidence="3" id="KW-1185">Reference proteome</keyword>
<evidence type="ECO:0000313" key="3">
    <source>
        <dbReference type="Proteomes" id="UP000823941"/>
    </source>
</evidence>
<evidence type="ECO:0000313" key="2">
    <source>
        <dbReference type="EMBL" id="KAG7299006.1"/>
    </source>
</evidence>
<comment type="caution">
    <text evidence="2">The sequence shown here is derived from an EMBL/GenBank/DDBJ whole genome shotgun (WGS) entry which is preliminary data.</text>
</comment>
<proteinExistence type="predicted"/>
<feature type="region of interest" description="Disordered" evidence="1">
    <location>
        <begin position="1"/>
        <end position="24"/>
    </location>
</feature>
<reference evidence="2 3" key="1">
    <citation type="submission" date="2021-06" db="EMBL/GenBank/DDBJ databases">
        <title>A haploid diamondback moth (Plutella xylostella L.) genome assembly resolves 31 chromosomes and identifies a diamide resistance mutation.</title>
        <authorList>
            <person name="Ward C.M."/>
            <person name="Perry K.D."/>
            <person name="Baker G."/>
            <person name="Powis K."/>
            <person name="Heckel D.G."/>
            <person name="Baxter S.W."/>
        </authorList>
    </citation>
    <scope>NUCLEOTIDE SEQUENCE [LARGE SCALE GENOMIC DNA]</scope>
    <source>
        <strain evidence="2 3">LV</strain>
        <tissue evidence="2">Single pupa</tissue>
    </source>
</reference>
<accession>A0ABQ7Q194</accession>
<dbReference type="EMBL" id="JAHIBW010000023">
    <property type="protein sequence ID" value="KAG7299006.1"/>
    <property type="molecule type" value="Genomic_DNA"/>
</dbReference>
<feature type="non-terminal residue" evidence="2">
    <location>
        <position position="103"/>
    </location>
</feature>
<name>A0ABQ7Q194_PLUXY</name>
<sequence length="103" mass="11129">MSRRNISIGAESNGGGRPGSLRPVHRALSSPRVAAAPGDIYQSGRSLVCRGHARDSYFEVYYCSTDLSALTRQSVQRLCDSVAKITPELIIPEEMDSGVVMMA</sequence>
<dbReference type="Proteomes" id="UP000823941">
    <property type="component" value="Chromosome 23"/>
</dbReference>
<organism evidence="2 3">
    <name type="scientific">Plutella xylostella</name>
    <name type="common">Diamondback moth</name>
    <name type="synonym">Plutella maculipennis</name>
    <dbReference type="NCBI Taxonomy" id="51655"/>
    <lineage>
        <taxon>Eukaryota</taxon>
        <taxon>Metazoa</taxon>
        <taxon>Ecdysozoa</taxon>
        <taxon>Arthropoda</taxon>
        <taxon>Hexapoda</taxon>
        <taxon>Insecta</taxon>
        <taxon>Pterygota</taxon>
        <taxon>Neoptera</taxon>
        <taxon>Endopterygota</taxon>
        <taxon>Lepidoptera</taxon>
        <taxon>Glossata</taxon>
        <taxon>Ditrysia</taxon>
        <taxon>Yponomeutoidea</taxon>
        <taxon>Plutellidae</taxon>
        <taxon>Plutella</taxon>
    </lineage>
</organism>
<gene>
    <name evidence="2" type="ORF">JYU34_017481</name>
</gene>